<dbReference type="EMBL" id="JAUSVY010000001">
    <property type="protein sequence ID" value="MDQ0503271.1"/>
    <property type="molecule type" value="Genomic_DNA"/>
</dbReference>
<keyword evidence="8 11" id="KW-0472">Membrane</keyword>
<dbReference type="Proteomes" id="UP001241747">
    <property type="component" value="Unassembled WGS sequence"/>
</dbReference>
<evidence type="ECO:0000256" key="8">
    <source>
        <dbReference type="ARBA" id="ARBA00023136"/>
    </source>
</evidence>
<evidence type="ECO:0000256" key="6">
    <source>
        <dbReference type="ARBA" id="ARBA00022729"/>
    </source>
</evidence>
<evidence type="ECO:0000256" key="11">
    <source>
        <dbReference type="SAM" id="Phobius"/>
    </source>
</evidence>
<keyword evidence="7 11" id="KW-1133">Transmembrane helix</keyword>
<dbReference type="Pfam" id="PF17090">
    <property type="entry name" value="Ytca"/>
    <property type="match status" value="1"/>
</dbReference>
<feature type="transmembrane region" description="Helical" evidence="11">
    <location>
        <begin position="54"/>
        <end position="73"/>
    </location>
</feature>
<dbReference type="InterPro" id="IPR031381">
    <property type="entry name" value="YtcA"/>
</dbReference>
<evidence type="ECO:0000256" key="3">
    <source>
        <dbReference type="ARBA" id="ARBA00021237"/>
    </source>
</evidence>
<evidence type="ECO:0000256" key="4">
    <source>
        <dbReference type="ARBA" id="ARBA00022475"/>
    </source>
</evidence>
<comment type="similarity">
    <text evidence="2">Belongs to the YtcA family.</text>
</comment>
<proteinExistence type="inferred from homology"/>
<evidence type="ECO:0000256" key="5">
    <source>
        <dbReference type="ARBA" id="ARBA00022692"/>
    </source>
</evidence>
<keyword evidence="6" id="KW-0732">Signal</keyword>
<name>A0ABU0L7Z3_XANAG</name>
<keyword evidence="5 11" id="KW-0812">Transmembrane</keyword>
<evidence type="ECO:0000256" key="2">
    <source>
        <dbReference type="ARBA" id="ARBA00008208"/>
    </source>
</evidence>
<reference evidence="12 13" key="1">
    <citation type="submission" date="2023-07" db="EMBL/GenBank/DDBJ databases">
        <title>Genomic Encyclopedia of Type Strains, Phase IV (KMG-IV): sequencing the most valuable type-strain genomes for metagenomic binning, comparative biology and taxonomic classification.</title>
        <authorList>
            <person name="Goeker M."/>
        </authorList>
    </citation>
    <scope>NUCLEOTIDE SEQUENCE [LARGE SCALE GENOMIC DNA]</scope>
    <source>
        <strain evidence="12 13">DSM 3770</strain>
    </source>
</reference>
<keyword evidence="10" id="KW-0449">Lipoprotein</keyword>
<accession>A0ABU0L7Z3</accession>
<keyword evidence="9" id="KW-0564">Palmitate</keyword>
<gene>
    <name evidence="12" type="ORF">QOZ94_000041</name>
</gene>
<dbReference type="RefSeq" id="WP_237346095.1">
    <property type="nucleotide sequence ID" value="NZ_JABWGX010000015.1"/>
</dbReference>
<protein>
    <recommendedName>
        <fullName evidence="3">Uncharacterized protein YtcA</fullName>
    </recommendedName>
</protein>
<keyword evidence="13" id="KW-1185">Reference proteome</keyword>
<sequence length="75" mass="7725">MLSGCSPVGAPTIPFFGAYFPSWLACALAGILGAVLVRVAFVRLGVDDVLPARLPIYVSIAAGLGFLVSLVSFGR</sequence>
<evidence type="ECO:0000313" key="13">
    <source>
        <dbReference type="Proteomes" id="UP001241747"/>
    </source>
</evidence>
<keyword evidence="4" id="KW-1003">Cell membrane</keyword>
<comment type="caution">
    <text evidence="12">The sequence shown here is derived from an EMBL/GenBank/DDBJ whole genome shotgun (WGS) entry which is preliminary data.</text>
</comment>
<comment type="subcellular location">
    <subcellularLocation>
        <location evidence="1">Membrane</location>
        <topology evidence="1">Multi-pass membrane protein</topology>
    </subcellularLocation>
</comment>
<evidence type="ECO:0000256" key="7">
    <source>
        <dbReference type="ARBA" id="ARBA00022989"/>
    </source>
</evidence>
<organism evidence="12 13">
    <name type="scientific">Xanthobacter agilis</name>
    <dbReference type="NCBI Taxonomy" id="47492"/>
    <lineage>
        <taxon>Bacteria</taxon>
        <taxon>Pseudomonadati</taxon>
        <taxon>Pseudomonadota</taxon>
        <taxon>Alphaproteobacteria</taxon>
        <taxon>Hyphomicrobiales</taxon>
        <taxon>Xanthobacteraceae</taxon>
        <taxon>Xanthobacter</taxon>
    </lineage>
</organism>
<evidence type="ECO:0000256" key="9">
    <source>
        <dbReference type="ARBA" id="ARBA00023139"/>
    </source>
</evidence>
<feature type="transmembrane region" description="Helical" evidence="11">
    <location>
        <begin position="20"/>
        <end position="42"/>
    </location>
</feature>
<evidence type="ECO:0000256" key="1">
    <source>
        <dbReference type="ARBA" id="ARBA00004141"/>
    </source>
</evidence>
<evidence type="ECO:0000313" key="12">
    <source>
        <dbReference type="EMBL" id="MDQ0503271.1"/>
    </source>
</evidence>
<evidence type="ECO:0000256" key="10">
    <source>
        <dbReference type="ARBA" id="ARBA00023288"/>
    </source>
</evidence>